<dbReference type="PANTHER" id="PTHR46035:SF1">
    <property type="entry name" value="TETRATRICOPEPTIDE REPEAT PROTEIN 4"/>
    <property type="match status" value="1"/>
</dbReference>
<name>A0AAU9WTH8_9CNID</name>
<dbReference type="SUPFAM" id="SSF48452">
    <property type="entry name" value="TPR-like"/>
    <property type="match status" value="1"/>
</dbReference>
<dbReference type="InterPro" id="IPR019734">
    <property type="entry name" value="TPR_rpt"/>
</dbReference>
<evidence type="ECO:0000256" key="1">
    <source>
        <dbReference type="PROSITE-ProRule" id="PRU00339"/>
    </source>
</evidence>
<proteinExistence type="predicted"/>
<dbReference type="GO" id="GO:0030544">
    <property type="term" value="F:Hsp70 protein binding"/>
    <property type="evidence" value="ECO:0007669"/>
    <property type="project" value="TreeGrafter"/>
</dbReference>
<dbReference type="GO" id="GO:0006457">
    <property type="term" value="P:protein folding"/>
    <property type="evidence" value="ECO:0007669"/>
    <property type="project" value="TreeGrafter"/>
</dbReference>
<comment type="caution">
    <text evidence="2">The sequence shown here is derived from an EMBL/GenBank/DDBJ whole genome shotgun (WGS) entry which is preliminary data.</text>
</comment>
<dbReference type="EMBL" id="CALNXJ010000020">
    <property type="protein sequence ID" value="CAH3124708.1"/>
    <property type="molecule type" value="Genomic_DNA"/>
</dbReference>
<evidence type="ECO:0000313" key="2">
    <source>
        <dbReference type="EMBL" id="CAH3124708.1"/>
    </source>
</evidence>
<sequence>MATARGPVNEPCENEDLPDKENALDFDENTLQADVYRNQGNEAFKRGDFINAIHFYTKGIKMNSDEKELKAKLYNNRAIAHFKLGNHQDSRRDAEAAIELNPTFLKAIVRGATACVELKRFEEAITWCDKGLLVSSEAIFYFLTMGIMKIFHDISTEKMQRQELVSSYFKWV</sequence>
<dbReference type="InterPro" id="IPR011990">
    <property type="entry name" value="TPR-like_helical_dom_sf"/>
</dbReference>
<feature type="repeat" description="TPR" evidence="1">
    <location>
        <begin position="71"/>
        <end position="104"/>
    </location>
</feature>
<evidence type="ECO:0000313" key="3">
    <source>
        <dbReference type="Proteomes" id="UP001159428"/>
    </source>
</evidence>
<accession>A0AAU9WTH8</accession>
<reference evidence="2 3" key="1">
    <citation type="submission" date="2022-05" db="EMBL/GenBank/DDBJ databases">
        <authorList>
            <consortium name="Genoscope - CEA"/>
            <person name="William W."/>
        </authorList>
    </citation>
    <scope>NUCLEOTIDE SEQUENCE [LARGE SCALE GENOMIC DNA]</scope>
</reference>
<dbReference type="AlphaFoldDB" id="A0AAU9WTH8"/>
<dbReference type="GO" id="GO:0005829">
    <property type="term" value="C:cytosol"/>
    <property type="evidence" value="ECO:0007669"/>
    <property type="project" value="TreeGrafter"/>
</dbReference>
<keyword evidence="1" id="KW-0802">TPR repeat</keyword>
<dbReference type="SMART" id="SM00028">
    <property type="entry name" value="TPR"/>
    <property type="match status" value="3"/>
</dbReference>
<protein>
    <submittedName>
        <fullName evidence="2">Uncharacterized protein</fullName>
    </submittedName>
</protein>
<dbReference type="PROSITE" id="PS50005">
    <property type="entry name" value="TPR"/>
    <property type="match status" value="2"/>
</dbReference>
<dbReference type="Pfam" id="PF00515">
    <property type="entry name" value="TPR_1"/>
    <property type="match status" value="1"/>
</dbReference>
<gene>
    <name evidence="2" type="ORF">PMEA_00011441</name>
</gene>
<keyword evidence="3" id="KW-1185">Reference proteome</keyword>
<dbReference type="GO" id="GO:0005634">
    <property type="term" value="C:nucleus"/>
    <property type="evidence" value="ECO:0007669"/>
    <property type="project" value="TreeGrafter"/>
</dbReference>
<dbReference type="PANTHER" id="PTHR46035">
    <property type="entry name" value="TETRATRICOPEPTIDE REPEAT PROTEIN 4"/>
    <property type="match status" value="1"/>
</dbReference>
<dbReference type="GO" id="GO:0051879">
    <property type="term" value="F:Hsp90 protein binding"/>
    <property type="evidence" value="ECO:0007669"/>
    <property type="project" value="TreeGrafter"/>
</dbReference>
<dbReference type="Proteomes" id="UP001159428">
    <property type="component" value="Unassembled WGS sequence"/>
</dbReference>
<organism evidence="2 3">
    <name type="scientific">Pocillopora meandrina</name>
    <dbReference type="NCBI Taxonomy" id="46732"/>
    <lineage>
        <taxon>Eukaryota</taxon>
        <taxon>Metazoa</taxon>
        <taxon>Cnidaria</taxon>
        <taxon>Anthozoa</taxon>
        <taxon>Hexacorallia</taxon>
        <taxon>Scleractinia</taxon>
        <taxon>Astrocoeniina</taxon>
        <taxon>Pocilloporidae</taxon>
        <taxon>Pocillopora</taxon>
    </lineage>
</organism>
<dbReference type="Gene3D" id="1.25.40.10">
    <property type="entry name" value="Tetratricopeptide repeat domain"/>
    <property type="match status" value="1"/>
</dbReference>
<feature type="repeat" description="TPR" evidence="1">
    <location>
        <begin position="33"/>
        <end position="66"/>
    </location>
</feature>